<evidence type="ECO:0000256" key="1">
    <source>
        <dbReference type="SAM" id="Phobius"/>
    </source>
</evidence>
<feature type="transmembrane region" description="Helical" evidence="1">
    <location>
        <begin position="39"/>
        <end position="59"/>
    </location>
</feature>
<dbReference type="RefSeq" id="WP_248955101.1">
    <property type="nucleotide sequence ID" value="NZ_JAKIKU010000002.1"/>
</dbReference>
<feature type="transmembrane region" description="Helical" evidence="1">
    <location>
        <begin position="71"/>
        <end position="94"/>
    </location>
</feature>
<keyword evidence="1" id="KW-0812">Transmembrane</keyword>
<dbReference type="EMBL" id="JAKIKU010000002">
    <property type="protein sequence ID" value="MCL1044910.1"/>
    <property type="molecule type" value="Genomic_DNA"/>
</dbReference>
<sequence>MCDTEGYTKSLDKLVSMSEKEYYVQLVDINRHQIIVARAILWLLVVVIGFDIASFEWFFNKVPQSTDKLVFLAPVYFFTGLSLILAVIAFYFAVMSIPAIGGYKTLHKNGWAEYSNYAYDQFDQDVENIEALTLNKILSRLDTACTHGSKTNSDRAIKLRTSSYLIISAVVTATAGFLIFLFKLYL</sequence>
<reference evidence="2 3" key="1">
    <citation type="submission" date="2022-01" db="EMBL/GenBank/DDBJ databases">
        <title>Whole genome-based taxonomy of the Shewanellaceae.</title>
        <authorList>
            <person name="Martin-Rodriguez A.J."/>
        </authorList>
    </citation>
    <scope>NUCLEOTIDE SEQUENCE [LARGE SCALE GENOMIC DNA]</scope>
    <source>
        <strain evidence="2 3">DSM 24955</strain>
    </source>
</reference>
<protein>
    <recommendedName>
        <fullName evidence="4">Transmembrane protein</fullName>
    </recommendedName>
</protein>
<dbReference type="Proteomes" id="UP001202134">
    <property type="component" value="Unassembled WGS sequence"/>
</dbReference>
<keyword evidence="1" id="KW-1133">Transmembrane helix</keyword>
<name>A0ABT0KM34_9GAMM</name>
<organism evidence="2 3">
    <name type="scientific">Shewanella electrodiphila</name>
    <dbReference type="NCBI Taxonomy" id="934143"/>
    <lineage>
        <taxon>Bacteria</taxon>
        <taxon>Pseudomonadati</taxon>
        <taxon>Pseudomonadota</taxon>
        <taxon>Gammaproteobacteria</taxon>
        <taxon>Alteromonadales</taxon>
        <taxon>Shewanellaceae</taxon>
        <taxon>Shewanella</taxon>
    </lineage>
</organism>
<keyword evidence="3" id="KW-1185">Reference proteome</keyword>
<keyword evidence="1" id="KW-0472">Membrane</keyword>
<gene>
    <name evidence="2" type="ORF">L2737_06155</name>
</gene>
<accession>A0ABT0KM34</accession>
<proteinExistence type="predicted"/>
<evidence type="ECO:0008006" key="4">
    <source>
        <dbReference type="Google" id="ProtNLM"/>
    </source>
</evidence>
<feature type="transmembrane region" description="Helical" evidence="1">
    <location>
        <begin position="164"/>
        <end position="185"/>
    </location>
</feature>
<evidence type="ECO:0000313" key="3">
    <source>
        <dbReference type="Proteomes" id="UP001202134"/>
    </source>
</evidence>
<evidence type="ECO:0000313" key="2">
    <source>
        <dbReference type="EMBL" id="MCL1044910.1"/>
    </source>
</evidence>
<comment type="caution">
    <text evidence="2">The sequence shown here is derived from an EMBL/GenBank/DDBJ whole genome shotgun (WGS) entry which is preliminary data.</text>
</comment>